<evidence type="ECO:0000313" key="2">
    <source>
        <dbReference type="Proteomes" id="UP001234297"/>
    </source>
</evidence>
<organism evidence="1 2">
    <name type="scientific">Persea americana</name>
    <name type="common">Avocado</name>
    <dbReference type="NCBI Taxonomy" id="3435"/>
    <lineage>
        <taxon>Eukaryota</taxon>
        <taxon>Viridiplantae</taxon>
        <taxon>Streptophyta</taxon>
        <taxon>Embryophyta</taxon>
        <taxon>Tracheophyta</taxon>
        <taxon>Spermatophyta</taxon>
        <taxon>Magnoliopsida</taxon>
        <taxon>Magnoliidae</taxon>
        <taxon>Laurales</taxon>
        <taxon>Lauraceae</taxon>
        <taxon>Persea</taxon>
    </lineage>
</organism>
<sequence length="110" mass="12647">MPRRRGTWVPNIPRPFCRGIFQPGVHVASPPHKYVDPHTSGSSLPFLLICLFTFLTHIPFFLKSLSPSLSVSTVRNPLFQDHNLLNLAITRFNYARSFLEISFSFQDFKI</sequence>
<evidence type="ECO:0000313" key="1">
    <source>
        <dbReference type="EMBL" id="KAJ8650569.1"/>
    </source>
</evidence>
<keyword evidence="2" id="KW-1185">Reference proteome</keyword>
<proteinExistence type="predicted"/>
<comment type="caution">
    <text evidence="1">The sequence shown here is derived from an EMBL/GenBank/DDBJ whole genome shotgun (WGS) entry which is preliminary data.</text>
</comment>
<protein>
    <submittedName>
        <fullName evidence="1">Uncharacterized protein</fullName>
    </submittedName>
</protein>
<dbReference type="Proteomes" id="UP001234297">
    <property type="component" value="Chromosome 1"/>
</dbReference>
<name>A0ACC2MXY4_PERAE</name>
<dbReference type="EMBL" id="CM056809">
    <property type="protein sequence ID" value="KAJ8650569.1"/>
    <property type="molecule type" value="Genomic_DNA"/>
</dbReference>
<reference evidence="1 2" key="1">
    <citation type="journal article" date="2022" name="Hortic Res">
        <title>A haplotype resolved chromosomal level avocado genome allows analysis of novel avocado genes.</title>
        <authorList>
            <person name="Nath O."/>
            <person name="Fletcher S.J."/>
            <person name="Hayward A."/>
            <person name="Shaw L.M."/>
            <person name="Masouleh A.K."/>
            <person name="Furtado A."/>
            <person name="Henry R.J."/>
            <person name="Mitter N."/>
        </authorList>
    </citation>
    <scope>NUCLEOTIDE SEQUENCE [LARGE SCALE GENOMIC DNA]</scope>
    <source>
        <strain evidence="2">cv. Hass</strain>
    </source>
</reference>
<accession>A0ACC2MXY4</accession>
<gene>
    <name evidence="1" type="ORF">MRB53_003592</name>
</gene>